<dbReference type="SUPFAM" id="SSF56219">
    <property type="entry name" value="DNase I-like"/>
    <property type="match status" value="1"/>
</dbReference>
<evidence type="ECO:0000313" key="4">
    <source>
        <dbReference type="Proteomes" id="UP001437256"/>
    </source>
</evidence>
<protein>
    <recommendedName>
        <fullName evidence="2">Endonuclease/exonuclease/phosphatase domain-containing protein</fullName>
    </recommendedName>
</protein>
<dbReference type="Gene3D" id="3.60.10.10">
    <property type="entry name" value="Endonuclease/exonuclease/phosphatase"/>
    <property type="match status" value="1"/>
</dbReference>
<feature type="chain" id="PRO_5045123063" description="Endonuclease/exonuclease/phosphatase domain-containing protein" evidence="1">
    <location>
        <begin position="19"/>
        <end position="368"/>
    </location>
</feature>
<organism evidence="3 4">
    <name type="scientific">Marasmius tenuissimus</name>
    <dbReference type="NCBI Taxonomy" id="585030"/>
    <lineage>
        <taxon>Eukaryota</taxon>
        <taxon>Fungi</taxon>
        <taxon>Dikarya</taxon>
        <taxon>Basidiomycota</taxon>
        <taxon>Agaricomycotina</taxon>
        <taxon>Agaricomycetes</taxon>
        <taxon>Agaricomycetidae</taxon>
        <taxon>Agaricales</taxon>
        <taxon>Marasmiineae</taxon>
        <taxon>Marasmiaceae</taxon>
        <taxon>Marasmius</taxon>
    </lineage>
</organism>
<proteinExistence type="predicted"/>
<comment type="caution">
    <text evidence="3">The sequence shown here is derived from an EMBL/GenBank/DDBJ whole genome shotgun (WGS) entry which is preliminary data.</text>
</comment>
<evidence type="ECO:0000256" key="1">
    <source>
        <dbReference type="SAM" id="SignalP"/>
    </source>
</evidence>
<dbReference type="Gene3D" id="3.40.50.300">
    <property type="entry name" value="P-loop containing nucleotide triphosphate hydrolases"/>
    <property type="match status" value="1"/>
</dbReference>
<feature type="signal peptide" evidence="1">
    <location>
        <begin position="1"/>
        <end position="18"/>
    </location>
</feature>
<dbReference type="Pfam" id="PF03372">
    <property type="entry name" value="Exo_endo_phos"/>
    <property type="match status" value="1"/>
</dbReference>
<evidence type="ECO:0000313" key="3">
    <source>
        <dbReference type="EMBL" id="KAL0066334.1"/>
    </source>
</evidence>
<accession>A0ABR2ZYW9</accession>
<name>A0ABR2ZYW9_9AGAR</name>
<gene>
    <name evidence="3" type="ORF">AAF712_006592</name>
</gene>
<keyword evidence="1" id="KW-0732">Signal</keyword>
<dbReference type="InterPro" id="IPR005135">
    <property type="entry name" value="Endo/exonuclease/phosphatase"/>
</dbReference>
<feature type="domain" description="Endonuclease/exonuclease/phosphatase" evidence="2">
    <location>
        <begin position="185"/>
        <end position="357"/>
    </location>
</feature>
<keyword evidence="4" id="KW-1185">Reference proteome</keyword>
<evidence type="ECO:0000259" key="2">
    <source>
        <dbReference type="Pfam" id="PF03372"/>
    </source>
</evidence>
<sequence>MHWARPSGHIFNVAITRAQSLLVILGDPNVLSLDPLWRAFMNYIYDNEGWIGPEPMWDTETPVDLGDYGEEMKERAKEDMNLFTRMMEALTLHGVNNAEEGGMGTMLMWIGRFQEALNRQVNDLDQLFGDDWSWIGVGRDDGKEAGEYSPIFFKNSSFTLVSWDSFWLSNTPFEPSKFPGAGSIRICTAARFNVNNPAPGTPKSFSYLNTHLDDQSDDQRKLGASLLLTRAKYEAVKNGGPVFITGDFNSPSTGSDSGGYSIITGASPPVAINATFAQKFSTGNEGGDFKMFDLRGEAPRQAVSKNFATFTGFTEPADTSSWSRIDFVFGGSNKGWKVDGYKVLSALQDDGTLSSDHRPVFADVVLQS</sequence>
<dbReference type="InterPro" id="IPR036691">
    <property type="entry name" value="Endo/exonu/phosph_ase_sf"/>
</dbReference>
<dbReference type="EMBL" id="JBBXMP010000036">
    <property type="protein sequence ID" value="KAL0066334.1"/>
    <property type="molecule type" value="Genomic_DNA"/>
</dbReference>
<reference evidence="3 4" key="1">
    <citation type="submission" date="2024-05" db="EMBL/GenBank/DDBJ databases">
        <title>A draft genome resource for the thread blight pathogen Marasmius tenuissimus strain MS-2.</title>
        <authorList>
            <person name="Yulfo-Soto G.E."/>
            <person name="Baruah I.K."/>
            <person name="Amoako-Attah I."/>
            <person name="Bukari Y."/>
            <person name="Meinhardt L.W."/>
            <person name="Bailey B.A."/>
            <person name="Cohen S.P."/>
        </authorList>
    </citation>
    <scope>NUCLEOTIDE SEQUENCE [LARGE SCALE GENOMIC DNA]</scope>
    <source>
        <strain evidence="3 4">MS-2</strain>
    </source>
</reference>
<dbReference type="Proteomes" id="UP001437256">
    <property type="component" value="Unassembled WGS sequence"/>
</dbReference>
<dbReference type="CDD" id="cd09083">
    <property type="entry name" value="EEP-1"/>
    <property type="match status" value="1"/>
</dbReference>
<dbReference type="InterPro" id="IPR027417">
    <property type="entry name" value="P-loop_NTPase"/>
</dbReference>